<dbReference type="RefSeq" id="WP_117976005.1">
    <property type="nucleotide sequence ID" value="NZ_QRST01000001.1"/>
</dbReference>
<protein>
    <submittedName>
        <fullName evidence="1">Uncharacterized protein</fullName>
    </submittedName>
</protein>
<name>A0A412A064_9FIRM</name>
<proteinExistence type="predicted"/>
<evidence type="ECO:0000313" key="2">
    <source>
        <dbReference type="Proteomes" id="UP000284662"/>
    </source>
</evidence>
<accession>A0A412A064</accession>
<evidence type="ECO:0000313" key="1">
    <source>
        <dbReference type="EMBL" id="RGQ08455.1"/>
    </source>
</evidence>
<reference evidence="1 2" key="1">
    <citation type="submission" date="2018-08" db="EMBL/GenBank/DDBJ databases">
        <title>A genome reference for cultivated species of the human gut microbiota.</title>
        <authorList>
            <person name="Zou Y."/>
            <person name="Xue W."/>
            <person name="Luo G."/>
        </authorList>
    </citation>
    <scope>NUCLEOTIDE SEQUENCE [LARGE SCALE GENOMIC DNA]</scope>
    <source>
        <strain evidence="1 2">AF29-2</strain>
    </source>
</reference>
<dbReference type="Proteomes" id="UP000284662">
    <property type="component" value="Unassembled WGS sequence"/>
</dbReference>
<comment type="caution">
    <text evidence="1">The sequence shown here is derived from an EMBL/GenBank/DDBJ whole genome shotgun (WGS) entry which is preliminary data.</text>
</comment>
<dbReference type="EMBL" id="QRST01000001">
    <property type="protein sequence ID" value="RGQ08455.1"/>
    <property type="molecule type" value="Genomic_DNA"/>
</dbReference>
<dbReference type="AlphaFoldDB" id="A0A412A064"/>
<organism evidence="1 2">
    <name type="scientific">Megamonas rupellensis</name>
    <dbReference type="NCBI Taxonomy" id="491921"/>
    <lineage>
        <taxon>Bacteria</taxon>
        <taxon>Bacillati</taxon>
        <taxon>Bacillota</taxon>
        <taxon>Negativicutes</taxon>
        <taxon>Selenomonadales</taxon>
        <taxon>Selenomonadaceae</taxon>
        <taxon>Megamonas</taxon>
    </lineage>
</organism>
<gene>
    <name evidence="1" type="ORF">DWZ11_00930</name>
</gene>
<sequence>MEIIDVTGIELPSLDKINKDIAINKDTYVPTDIFDYEVPLLLKDAEGKDFKWETLKKFAEKQQLK</sequence>